<evidence type="ECO:0000313" key="1">
    <source>
        <dbReference type="EMBL" id="PWJ56057.1"/>
    </source>
</evidence>
<reference evidence="1 2" key="1">
    <citation type="submission" date="2018-03" db="EMBL/GenBank/DDBJ databases">
        <title>Genomic Encyclopedia of Archaeal and Bacterial Type Strains, Phase II (KMG-II): from individual species to whole genera.</title>
        <authorList>
            <person name="Goeker M."/>
        </authorList>
    </citation>
    <scope>NUCLEOTIDE SEQUENCE [LARGE SCALE GENOMIC DNA]</scope>
    <source>
        <strain evidence="1 2">DSM 44889</strain>
    </source>
</reference>
<dbReference type="EMBL" id="QGDQ01000001">
    <property type="protein sequence ID" value="PWJ56057.1"/>
    <property type="molecule type" value="Genomic_DNA"/>
</dbReference>
<keyword evidence="2" id="KW-1185">Reference proteome</keyword>
<sequence length="587" mass="59620">MSSTGTARRRAKPARPPWRRPALVALGVAALLVVGWAVWGGMEARAAAGHVRAATAEVSAVRAAVASGNLSAASRATEQAALATADARAAVDSPPLALASHLPGKAGEVVAAVRTTVAAVDAAVGAGAMPAVKAGERALSSGGAIRADGTLDPAGIADLAVSLEPAAAAARDAQVRAASVDAAGLPPGLSERVRQAQTGVAELSGGLSRAQALLTALPVVLGGDGPRTYLVAFQNTAELRPTGGIIGTWALLDVNDGRLSLSDAGSNDDLERLSGPVRDLGPEYRALYPAEQVSYSQNVGLSPHFPYAAQLLVDLWTAQGRPAPDGVIAVDPAGLAPLLRGAGTVEVPDGPSVTADTVSDVVLRQAYEVFGDDNAARKNYLTALVGSAFSRGLGGGAWDTSRLVSLGEAVSGGHVQLWTADPAQQEALEKGGAAGALPAPEEDAAGVYLTNISASKLDYYLRESVRVTGACNASPEITIELTNDAPAEIPYYVSTKVEGQAPTTELLTIALYLPPGRTVTSMTVDGQIADIEVLPERGWSVNRLAVAVPRGAPVQIVATTAGLATPITSVHTQPLVHDASVAAQVCS</sequence>
<dbReference type="Pfam" id="PF13196">
    <property type="entry name" value="DUF4012"/>
    <property type="match status" value="1"/>
</dbReference>
<dbReference type="Proteomes" id="UP000245469">
    <property type="component" value="Unassembled WGS sequence"/>
</dbReference>
<gene>
    <name evidence="1" type="ORF">BXY45_10131</name>
</gene>
<dbReference type="InterPro" id="IPR025101">
    <property type="entry name" value="DUF4012"/>
</dbReference>
<name>A0A316B0M9_9ACTN</name>
<dbReference type="RefSeq" id="WP_146211018.1">
    <property type="nucleotide sequence ID" value="NZ_QGDQ01000001.1"/>
</dbReference>
<protein>
    <submittedName>
        <fullName evidence="1">Uncharacterized protein DUF4012</fullName>
    </submittedName>
</protein>
<proteinExistence type="predicted"/>
<accession>A0A316B0M9</accession>
<evidence type="ECO:0000313" key="2">
    <source>
        <dbReference type="Proteomes" id="UP000245469"/>
    </source>
</evidence>
<dbReference type="AlphaFoldDB" id="A0A316B0M9"/>
<dbReference type="OrthoDB" id="3203519at2"/>
<comment type="caution">
    <text evidence="1">The sequence shown here is derived from an EMBL/GenBank/DDBJ whole genome shotgun (WGS) entry which is preliminary data.</text>
</comment>
<organism evidence="1 2">
    <name type="scientific">Quadrisphaera granulorum</name>
    <dbReference type="NCBI Taxonomy" id="317664"/>
    <lineage>
        <taxon>Bacteria</taxon>
        <taxon>Bacillati</taxon>
        <taxon>Actinomycetota</taxon>
        <taxon>Actinomycetes</taxon>
        <taxon>Kineosporiales</taxon>
        <taxon>Kineosporiaceae</taxon>
        <taxon>Quadrisphaera</taxon>
    </lineage>
</organism>